<sequence length="119" mass="13814">MSAILRCITDKPGWVHFFALVFFWHLVHTTMHTYPHPLDVVVHHLLPTSISTTTSHALHFVSNFLTHLWSLLCCMTNEQSHCLIERLTARSIDFFFFSPSRHPNLAFQLSGSLPFFHHC</sequence>
<accession>A0A395HQT1</accession>
<dbReference type="Proteomes" id="UP000248961">
    <property type="component" value="Unassembled WGS sequence"/>
</dbReference>
<protein>
    <submittedName>
        <fullName evidence="1">Uncharacterized protein</fullName>
    </submittedName>
</protein>
<organism evidence="1 2">
    <name type="scientific">Aspergillus homomorphus (strain CBS 101889)</name>
    <dbReference type="NCBI Taxonomy" id="1450537"/>
    <lineage>
        <taxon>Eukaryota</taxon>
        <taxon>Fungi</taxon>
        <taxon>Dikarya</taxon>
        <taxon>Ascomycota</taxon>
        <taxon>Pezizomycotina</taxon>
        <taxon>Eurotiomycetes</taxon>
        <taxon>Eurotiomycetidae</taxon>
        <taxon>Eurotiales</taxon>
        <taxon>Aspergillaceae</taxon>
        <taxon>Aspergillus</taxon>
        <taxon>Aspergillus subgen. Circumdati</taxon>
    </lineage>
</organism>
<dbReference type="RefSeq" id="XP_025549110.1">
    <property type="nucleotide sequence ID" value="XM_025690175.1"/>
</dbReference>
<dbReference type="GeneID" id="37194464"/>
<reference evidence="1 2" key="1">
    <citation type="submission" date="2018-02" db="EMBL/GenBank/DDBJ databases">
        <title>The genomes of Aspergillus section Nigri reveals drivers in fungal speciation.</title>
        <authorList>
            <consortium name="DOE Joint Genome Institute"/>
            <person name="Vesth T.C."/>
            <person name="Nybo J."/>
            <person name="Theobald S."/>
            <person name="Brandl J."/>
            <person name="Frisvad J.C."/>
            <person name="Nielsen K.F."/>
            <person name="Lyhne E.K."/>
            <person name="Kogle M.E."/>
            <person name="Kuo A."/>
            <person name="Riley R."/>
            <person name="Clum A."/>
            <person name="Nolan M."/>
            <person name="Lipzen A."/>
            <person name="Salamov A."/>
            <person name="Henrissat B."/>
            <person name="Wiebenga A."/>
            <person name="De vries R.P."/>
            <person name="Grigoriev I.V."/>
            <person name="Mortensen U.H."/>
            <person name="Andersen M.R."/>
            <person name="Baker S.E."/>
        </authorList>
    </citation>
    <scope>NUCLEOTIDE SEQUENCE [LARGE SCALE GENOMIC DNA]</scope>
    <source>
        <strain evidence="1 2">CBS 101889</strain>
    </source>
</reference>
<evidence type="ECO:0000313" key="1">
    <source>
        <dbReference type="EMBL" id="RAL09956.1"/>
    </source>
</evidence>
<proteinExistence type="predicted"/>
<name>A0A395HQT1_ASPHC</name>
<keyword evidence="2" id="KW-1185">Reference proteome</keyword>
<gene>
    <name evidence="1" type="ORF">BO97DRAFT_151358</name>
</gene>
<evidence type="ECO:0000313" key="2">
    <source>
        <dbReference type="Proteomes" id="UP000248961"/>
    </source>
</evidence>
<dbReference type="VEuPathDB" id="FungiDB:BO97DRAFT_151358"/>
<dbReference type="EMBL" id="KZ824299">
    <property type="protein sequence ID" value="RAL09956.1"/>
    <property type="molecule type" value="Genomic_DNA"/>
</dbReference>
<dbReference type="AlphaFoldDB" id="A0A395HQT1"/>